<dbReference type="Pfam" id="PF01435">
    <property type="entry name" value="Peptidase_M48"/>
    <property type="match status" value="1"/>
</dbReference>
<feature type="transmembrane region" description="Helical" evidence="12">
    <location>
        <begin position="54"/>
        <end position="76"/>
    </location>
</feature>
<keyword evidence="4 14" id="KW-0645">Protease</keyword>
<evidence type="ECO:0000256" key="1">
    <source>
        <dbReference type="ARBA" id="ARBA00001947"/>
    </source>
</evidence>
<evidence type="ECO:0000256" key="5">
    <source>
        <dbReference type="ARBA" id="ARBA00022692"/>
    </source>
</evidence>
<keyword evidence="10" id="KW-0482">Metalloprotease</keyword>
<dbReference type="Proteomes" id="UP000533598">
    <property type="component" value="Unassembled WGS sequence"/>
</dbReference>
<feature type="transmembrane region" description="Helical" evidence="12">
    <location>
        <begin position="211"/>
        <end position="231"/>
    </location>
</feature>
<feature type="transmembrane region" description="Helical" evidence="12">
    <location>
        <begin position="12"/>
        <end position="34"/>
    </location>
</feature>
<dbReference type="InterPro" id="IPR050083">
    <property type="entry name" value="HtpX_protease"/>
</dbReference>
<evidence type="ECO:0000313" key="14">
    <source>
        <dbReference type="EMBL" id="MBB4681013.1"/>
    </source>
</evidence>
<evidence type="ECO:0000313" key="15">
    <source>
        <dbReference type="Proteomes" id="UP000533598"/>
    </source>
</evidence>
<keyword evidence="3" id="KW-1003">Cell membrane</keyword>
<sequence>MISRVLATVRGLLAVGLLVGFYVLAACLVLGYLALVVFALHTLTLPTNTFPTNFHLPVLIAGSSIPVLLGVVRGVLATNSPGHLDLDSVLLTRAEAPLLWKTVEELAERADAPMPDEIRLTAEANAAVTEDTRMLGLVVGERRLYLGLPLLTGLPLDELKAILSHELGHFAGRHNRFGAVVYRGALALDTATEEMRSAINTNALARMYSGLIFGVIRIYGWCYVRIAFAVLRRQEIEADRSAAAVAGPRVTGEALRSALVLMAAWTDFRDRFLTPLAAAGAVPDDPFSAFEAMLADPDYRDVLAQHRAAPAESTRAALDTHPSLADRLAYLATLPPRDLPRELRPALNLLGADPTEAAHRLRKAMYPKQRKTMPWRDWVTLAAGSHVERQLAWLRPAVHALRGDDTTELTINAVLELLDARRAGELADQVAEHAGVPTDRGPDLLRASLVSLLGAALVRAGSASWTAPWTGTPKLIVRDPTIELGDLVQRALDNPREVPRLRLHLAALGVDSHKPRPAPAAKTGKTDLRLGIADPEIRADSRRSQKLSLWTACVVAVGVLLALFVFREEYRPPYRPPLNTHNPFDIRTPVYQQPVYPVLPSLRLPTFVMPTIRINPNDLRPVTPRRTAGQP</sequence>
<evidence type="ECO:0000259" key="13">
    <source>
        <dbReference type="Pfam" id="PF01435"/>
    </source>
</evidence>
<evidence type="ECO:0000256" key="10">
    <source>
        <dbReference type="ARBA" id="ARBA00023049"/>
    </source>
</evidence>
<dbReference type="PANTHER" id="PTHR43221">
    <property type="entry name" value="PROTEASE HTPX"/>
    <property type="match status" value="1"/>
</dbReference>
<dbReference type="PANTHER" id="PTHR43221:SF1">
    <property type="entry name" value="PROTEASE HTPX"/>
    <property type="match status" value="1"/>
</dbReference>
<dbReference type="InterPro" id="IPR001915">
    <property type="entry name" value="Peptidase_M48"/>
</dbReference>
<feature type="transmembrane region" description="Helical" evidence="12">
    <location>
        <begin position="547"/>
        <end position="566"/>
    </location>
</feature>
<evidence type="ECO:0000256" key="11">
    <source>
        <dbReference type="ARBA" id="ARBA00023136"/>
    </source>
</evidence>
<dbReference type="GO" id="GO:0046872">
    <property type="term" value="F:metal ion binding"/>
    <property type="evidence" value="ECO:0007669"/>
    <property type="project" value="UniProtKB-KW"/>
</dbReference>
<keyword evidence="5 12" id="KW-0812">Transmembrane</keyword>
<keyword evidence="15" id="KW-1185">Reference proteome</keyword>
<dbReference type="PROSITE" id="PS51257">
    <property type="entry name" value="PROKAR_LIPOPROTEIN"/>
    <property type="match status" value="1"/>
</dbReference>
<evidence type="ECO:0000256" key="7">
    <source>
        <dbReference type="ARBA" id="ARBA00022801"/>
    </source>
</evidence>
<keyword evidence="6" id="KW-0479">Metal-binding</keyword>
<organism evidence="14 15">
    <name type="scientific">Crossiella cryophila</name>
    <dbReference type="NCBI Taxonomy" id="43355"/>
    <lineage>
        <taxon>Bacteria</taxon>
        <taxon>Bacillati</taxon>
        <taxon>Actinomycetota</taxon>
        <taxon>Actinomycetes</taxon>
        <taxon>Pseudonocardiales</taxon>
        <taxon>Pseudonocardiaceae</taxon>
        <taxon>Crossiella</taxon>
    </lineage>
</organism>
<evidence type="ECO:0000256" key="6">
    <source>
        <dbReference type="ARBA" id="ARBA00022723"/>
    </source>
</evidence>
<evidence type="ECO:0000256" key="8">
    <source>
        <dbReference type="ARBA" id="ARBA00022833"/>
    </source>
</evidence>
<proteinExistence type="predicted"/>
<evidence type="ECO:0000256" key="3">
    <source>
        <dbReference type="ARBA" id="ARBA00022475"/>
    </source>
</evidence>
<keyword evidence="8" id="KW-0862">Zinc</keyword>
<dbReference type="RefSeq" id="WP_185007242.1">
    <property type="nucleotide sequence ID" value="NZ_BAAAUI010000039.1"/>
</dbReference>
<dbReference type="GO" id="GO:0004222">
    <property type="term" value="F:metalloendopeptidase activity"/>
    <property type="evidence" value="ECO:0007669"/>
    <property type="project" value="InterPro"/>
</dbReference>
<evidence type="ECO:0000256" key="2">
    <source>
        <dbReference type="ARBA" id="ARBA00004651"/>
    </source>
</evidence>
<comment type="subcellular location">
    <subcellularLocation>
        <location evidence="2">Cell membrane</location>
        <topology evidence="2">Multi-pass membrane protein</topology>
    </subcellularLocation>
</comment>
<dbReference type="AlphaFoldDB" id="A0A7W7CGY3"/>
<comment type="cofactor">
    <cofactor evidence="1">
        <name>Zn(2+)</name>
        <dbReference type="ChEBI" id="CHEBI:29105"/>
    </cofactor>
</comment>
<dbReference type="GO" id="GO:0005886">
    <property type="term" value="C:plasma membrane"/>
    <property type="evidence" value="ECO:0007669"/>
    <property type="project" value="UniProtKB-SubCell"/>
</dbReference>
<accession>A0A7W7CGY3</accession>
<dbReference type="Gene3D" id="3.30.2010.10">
    <property type="entry name" value="Metalloproteases ('zincins'), catalytic domain"/>
    <property type="match status" value="1"/>
</dbReference>
<dbReference type="GO" id="GO:0006508">
    <property type="term" value="P:proteolysis"/>
    <property type="evidence" value="ECO:0007669"/>
    <property type="project" value="UniProtKB-KW"/>
</dbReference>
<dbReference type="CDD" id="cd07328">
    <property type="entry name" value="M48_Ste24p_like"/>
    <property type="match status" value="1"/>
</dbReference>
<comment type="caution">
    <text evidence="14">The sequence shown here is derived from an EMBL/GenBank/DDBJ whole genome shotgun (WGS) entry which is preliminary data.</text>
</comment>
<keyword evidence="11 12" id="KW-0472">Membrane</keyword>
<feature type="domain" description="Peptidase M48" evidence="13">
    <location>
        <begin position="99"/>
        <end position="332"/>
    </location>
</feature>
<gene>
    <name evidence="14" type="ORF">HNR67_007131</name>
</gene>
<reference evidence="14 15" key="1">
    <citation type="submission" date="2020-08" db="EMBL/GenBank/DDBJ databases">
        <title>Sequencing the genomes of 1000 actinobacteria strains.</title>
        <authorList>
            <person name="Klenk H.-P."/>
        </authorList>
    </citation>
    <scope>NUCLEOTIDE SEQUENCE [LARGE SCALE GENOMIC DNA]</scope>
    <source>
        <strain evidence="14 15">DSM 44230</strain>
    </source>
</reference>
<evidence type="ECO:0000256" key="9">
    <source>
        <dbReference type="ARBA" id="ARBA00022989"/>
    </source>
</evidence>
<protein>
    <submittedName>
        <fullName evidence="14">Zn-dependent protease with chaperone function</fullName>
    </submittedName>
</protein>
<keyword evidence="9 12" id="KW-1133">Transmembrane helix</keyword>
<dbReference type="EMBL" id="JACHMH010000001">
    <property type="protein sequence ID" value="MBB4681013.1"/>
    <property type="molecule type" value="Genomic_DNA"/>
</dbReference>
<evidence type="ECO:0000256" key="4">
    <source>
        <dbReference type="ARBA" id="ARBA00022670"/>
    </source>
</evidence>
<evidence type="ECO:0000256" key="12">
    <source>
        <dbReference type="SAM" id="Phobius"/>
    </source>
</evidence>
<name>A0A7W7CGY3_9PSEU</name>
<keyword evidence="7" id="KW-0378">Hydrolase</keyword>